<evidence type="ECO:0000256" key="2">
    <source>
        <dbReference type="ARBA" id="ARBA00022884"/>
    </source>
</evidence>
<dbReference type="NCBIfam" id="TIGR00086">
    <property type="entry name" value="smpB"/>
    <property type="match status" value="1"/>
</dbReference>
<dbReference type="SUPFAM" id="SSF74982">
    <property type="entry name" value="Small protein B (SmpB)"/>
    <property type="match status" value="1"/>
</dbReference>
<dbReference type="EMBL" id="MGFR01000001">
    <property type="protein sequence ID" value="OGM10151.1"/>
    <property type="molecule type" value="Genomic_DNA"/>
</dbReference>
<dbReference type="GO" id="GO:0005829">
    <property type="term" value="C:cytosol"/>
    <property type="evidence" value="ECO:0007669"/>
    <property type="project" value="TreeGrafter"/>
</dbReference>
<dbReference type="GO" id="GO:0070930">
    <property type="term" value="P:trans-translation-dependent protein tagging"/>
    <property type="evidence" value="ECO:0007669"/>
    <property type="project" value="TreeGrafter"/>
</dbReference>
<accession>A0A1F7X5A0</accession>
<sequence>MHIINKKARFGYKLGEDKVEAGISLSGGEAKAVRTGHADLTQSVARVLNGEAYLINANIPVAGAKNYVSTRTRRLLLHKAEILSLSTKAKQQKLTFVPTRLYTKGHLIKLELALGKPKAKFEKKEATKRKDIQRELERELKV</sequence>
<evidence type="ECO:0000313" key="5">
    <source>
        <dbReference type="Proteomes" id="UP000176778"/>
    </source>
</evidence>
<dbReference type="Gene3D" id="2.40.280.10">
    <property type="match status" value="1"/>
</dbReference>
<evidence type="ECO:0000256" key="3">
    <source>
        <dbReference type="HAMAP-Rule" id="MF_00023"/>
    </source>
</evidence>
<comment type="caution">
    <text evidence="4">The sequence shown here is derived from an EMBL/GenBank/DDBJ whole genome shotgun (WGS) entry which is preliminary data.</text>
</comment>
<dbReference type="InterPro" id="IPR023620">
    <property type="entry name" value="SmpB"/>
</dbReference>
<protein>
    <recommendedName>
        <fullName evidence="3">SsrA-binding protein</fullName>
    </recommendedName>
    <alternativeName>
        <fullName evidence="3">Small protein B</fullName>
    </alternativeName>
</protein>
<gene>
    <name evidence="3" type="primary">smpB</name>
    <name evidence="4" type="ORF">A2Y68_01790</name>
</gene>
<dbReference type="Proteomes" id="UP000176778">
    <property type="component" value="Unassembled WGS sequence"/>
</dbReference>
<comment type="subcellular location">
    <subcellularLocation>
        <location evidence="3">Cytoplasm</location>
    </subcellularLocation>
    <text evidence="3">The tmRNA-SmpB complex associates with stalled 70S ribosomes.</text>
</comment>
<dbReference type="InterPro" id="IPR000037">
    <property type="entry name" value="SsrA-bd_prot"/>
</dbReference>
<evidence type="ECO:0000313" key="4">
    <source>
        <dbReference type="EMBL" id="OGM10151.1"/>
    </source>
</evidence>
<evidence type="ECO:0000256" key="1">
    <source>
        <dbReference type="ARBA" id="ARBA00022490"/>
    </source>
</evidence>
<reference evidence="4 5" key="1">
    <citation type="journal article" date="2016" name="Nat. Commun.">
        <title>Thousands of microbial genomes shed light on interconnected biogeochemical processes in an aquifer system.</title>
        <authorList>
            <person name="Anantharaman K."/>
            <person name="Brown C.T."/>
            <person name="Hug L.A."/>
            <person name="Sharon I."/>
            <person name="Castelle C.J."/>
            <person name="Probst A.J."/>
            <person name="Thomas B.C."/>
            <person name="Singh A."/>
            <person name="Wilkins M.J."/>
            <person name="Karaoz U."/>
            <person name="Brodie E.L."/>
            <person name="Williams K.H."/>
            <person name="Hubbard S.S."/>
            <person name="Banfield J.F."/>
        </authorList>
    </citation>
    <scope>NUCLEOTIDE SEQUENCE [LARGE SCALE GENOMIC DNA]</scope>
</reference>
<dbReference type="Pfam" id="PF01668">
    <property type="entry name" value="SmpB"/>
    <property type="match status" value="1"/>
</dbReference>
<proteinExistence type="inferred from homology"/>
<dbReference type="PANTHER" id="PTHR30308:SF2">
    <property type="entry name" value="SSRA-BINDING PROTEIN"/>
    <property type="match status" value="1"/>
</dbReference>
<dbReference type="AlphaFoldDB" id="A0A1F7X5A0"/>
<comment type="similarity">
    <text evidence="3">Belongs to the SmpB family.</text>
</comment>
<dbReference type="GO" id="GO:0003723">
    <property type="term" value="F:RNA binding"/>
    <property type="evidence" value="ECO:0007669"/>
    <property type="project" value="UniProtKB-UniRule"/>
</dbReference>
<dbReference type="GO" id="GO:0070929">
    <property type="term" value="P:trans-translation"/>
    <property type="evidence" value="ECO:0007669"/>
    <property type="project" value="UniProtKB-UniRule"/>
</dbReference>
<dbReference type="STRING" id="1802479.A2Y68_01790"/>
<name>A0A1F7X5A0_9BACT</name>
<keyword evidence="2 3" id="KW-0694">RNA-binding</keyword>
<comment type="function">
    <text evidence="3">Required for rescue of stalled ribosomes mediated by trans-translation. Binds to transfer-messenger RNA (tmRNA), required for stable association of tmRNA with ribosomes. tmRNA and SmpB together mimic tRNA shape, replacing the anticodon stem-loop with SmpB. tmRNA is encoded by the ssrA gene; the 2 termini fold to resemble tRNA(Ala) and it encodes a 'tag peptide', a short internal open reading frame. During trans-translation Ala-aminoacylated tmRNA acts like a tRNA, entering the A-site of stalled ribosomes, displacing the stalled mRNA. The ribosome then switches to translate the ORF on the tmRNA; the nascent peptide is terminated with the 'tag peptide' encoded by the tmRNA and targeted for degradation. The ribosome is freed to recommence translation, which seems to be the essential function of trans-translation.</text>
</comment>
<dbReference type="PANTHER" id="PTHR30308">
    <property type="entry name" value="TMRNA-BINDING COMPONENT OF TRANS-TRANSLATION TAGGING COMPLEX"/>
    <property type="match status" value="1"/>
</dbReference>
<dbReference type="HAMAP" id="MF_00023">
    <property type="entry name" value="SmpB"/>
    <property type="match status" value="1"/>
</dbReference>
<organism evidence="4 5">
    <name type="scientific">Candidatus Woesebacteria bacterium RBG_13_46_13</name>
    <dbReference type="NCBI Taxonomy" id="1802479"/>
    <lineage>
        <taxon>Bacteria</taxon>
        <taxon>Candidatus Woeseibacteriota</taxon>
    </lineage>
</organism>
<keyword evidence="1 3" id="KW-0963">Cytoplasm</keyword>